<comment type="caution">
    <text evidence="1">The sequence shown here is derived from an EMBL/GenBank/DDBJ whole genome shotgun (WGS) entry which is preliminary data.</text>
</comment>
<proteinExistence type="predicted"/>
<reference evidence="1" key="1">
    <citation type="journal article" date="2023" name="G3 (Bethesda)">
        <title>Whole genome assemblies of Zophobas morio and Tenebrio molitor.</title>
        <authorList>
            <person name="Kaur S."/>
            <person name="Stinson S.A."/>
            <person name="diCenzo G.C."/>
        </authorList>
    </citation>
    <scope>NUCLEOTIDE SEQUENCE</scope>
    <source>
        <strain evidence="1">QUZm001</strain>
    </source>
</reference>
<sequence>MAVRGAGPGESAIFTVPLRKTESRIVSGLPDLIRAKKTTNLAPNFIIIAFRKFLAKICTVPNFPNSCIFSARAYPTLRKSRLPTTQSIPPPSSNLLSIPRQIEGFPKYPMKPVHKTSAIQ</sequence>
<evidence type="ECO:0000313" key="1">
    <source>
        <dbReference type="EMBL" id="KAJ3644656.1"/>
    </source>
</evidence>
<dbReference type="Proteomes" id="UP001168821">
    <property type="component" value="Unassembled WGS sequence"/>
</dbReference>
<evidence type="ECO:0000313" key="2">
    <source>
        <dbReference type="Proteomes" id="UP001168821"/>
    </source>
</evidence>
<gene>
    <name evidence="1" type="ORF">Zmor_022370</name>
</gene>
<protein>
    <submittedName>
        <fullName evidence="1">Uncharacterized protein</fullName>
    </submittedName>
</protein>
<dbReference type="AlphaFoldDB" id="A0AA38HW64"/>
<dbReference type="EMBL" id="JALNTZ010000007">
    <property type="protein sequence ID" value="KAJ3644656.1"/>
    <property type="molecule type" value="Genomic_DNA"/>
</dbReference>
<organism evidence="1 2">
    <name type="scientific">Zophobas morio</name>
    <dbReference type="NCBI Taxonomy" id="2755281"/>
    <lineage>
        <taxon>Eukaryota</taxon>
        <taxon>Metazoa</taxon>
        <taxon>Ecdysozoa</taxon>
        <taxon>Arthropoda</taxon>
        <taxon>Hexapoda</taxon>
        <taxon>Insecta</taxon>
        <taxon>Pterygota</taxon>
        <taxon>Neoptera</taxon>
        <taxon>Endopterygota</taxon>
        <taxon>Coleoptera</taxon>
        <taxon>Polyphaga</taxon>
        <taxon>Cucujiformia</taxon>
        <taxon>Tenebrionidae</taxon>
        <taxon>Zophobas</taxon>
    </lineage>
</organism>
<keyword evidence="2" id="KW-1185">Reference proteome</keyword>
<name>A0AA38HW64_9CUCU</name>
<accession>A0AA38HW64</accession>